<dbReference type="InterPro" id="IPR051257">
    <property type="entry name" value="Diverse_CBS-Domain"/>
</dbReference>
<keyword evidence="1 2" id="KW-0129">CBS domain</keyword>
<dbReference type="InterPro" id="IPR018821">
    <property type="entry name" value="DUF294_put_nucleoTrafse_sb-bd"/>
</dbReference>
<proteinExistence type="predicted"/>
<dbReference type="EMBL" id="VIFK01000009">
    <property type="protein sequence ID" value="TQF00568.1"/>
    <property type="molecule type" value="Genomic_DNA"/>
</dbReference>
<reference evidence="5 6" key="1">
    <citation type="submission" date="2019-06" db="EMBL/GenBank/DDBJ databases">
        <title>Metagenome assembled Genome of Spiribacter salinus SL48-SHIP from the microbial mat of Salt Lake 48 (Novosibirsk region, Russia).</title>
        <authorList>
            <person name="Shipova A."/>
            <person name="Rozanov A.S."/>
            <person name="Bryanskaya A.V."/>
            <person name="Peltek S.E."/>
        </authorList>
    </citation>
    <scope>NUCLEOTIDE SEQUENCE [LARGE SCALE GENOMIC DNA]</scope>
    <source>
        <strain evidence="5">SL48-SHIP-2</strain>
    </source>
</reference>
<dbReference type="STRING" id="1260251.SPISAL_05620"/>
<dbReference type="InterPro" id="IPR018490">
    <property type="entry name" value="cNMP-bd_dom_sf"/>
</dbReference>
<sequence length="641" mass="71985">MDPELLGIRRHLSDFPPFDGLSDNHLDAITEQIEVSYYRAGSHILAAGDSIDALYYVRSGAVEIYRRSGDLYDRLSEGGIFGQYGLLRGRRTQYPAIALEDTLLYLIPADLFDQLCEEDTDFADFVELGRTRPEASQPVSQRSRDMLTTRVRRLVARPPLIAEATETAQAVAQRIAGEPLAAVLVVEAEGDDPRYTYADTDGALWQVRGILTDADFRSRVVAEGRASETPVGEIVTDHLVAVQSDETVQEAMLIMLRHNIHHLAVIHRRRPIGVIRLEDVVRYETQSSLYLMDSIFSQDSVRGLATLLPDVRASAVRMIREGADSKTMSTALSAVGRSFTRRLIELAEADLGPPPVPYAFMAMGSMARNEQTLVTDQDNALVLDDRFDPSAHDEYFLALAQRVSDGLDACGYAHCKGDIMATNPQWRQPLSVWKQTFQSWIEAPNPERLLHSNIFFDLDNVYGEERLVEQLQERVATQAGKSPAFLAAMARNALNRTPPIGFFRDFVMEKDGRHNNSINVKRRGTAPLTDLIRIHALACGSRAQNSFERLNDIAETQLLGPGVPEKLRFALEVLSFTRLEHQAIDIEQEREPDNNIEPENVPDKQRAELKEAFRALSHAQKFLRFRYPMPTARRSTSRRAG</sequence>
<dbReference type="Gene3D" id="2.60.120.10">
    <property type="entry name" value="Jelly Rolls"/>
    <property type="match status" value="1"/>
</dbReference>
<dbReference type="InterPro" id="IPR000595">
    <property type="entry name" value="cNMP-bd_dom"/>
</dbReference>
<dbReference type="Pfam" id="PF03445">
    <property type="entry name" value="DUF294"/>
    <property type="match status" value="1"/>
</dbReference>
<dbReference type="Pfam" id="PF00571">
    <property type="entry name" value="CBS"/>
    <property type="match status" value="1"/>
</dbReference>
<dbReference type="PROSITE" id="PS51371">
    <property type="entry name" value="CBS"/>
    <property type="match status" value="1"/>
</dbReference>
<organism evidence="5 6">
    <name type="scientific">Spiribacter salinus</name>
    <dbReference type="NCBI Taxonomy" id="1335746"/>
    <lineage>
        <taxon>Bacteria</taxon>
        <taxon>Pseudomonadati</taxon>
        <taxon>Pseudomonadota</taxon>
        <taxon>Gammaproteobacteria</taxon>
        <taxon>Chromatiales</taxon>
        <taxon>Ectothiorhodospiraceae</taxon>
        <taxon>Spiribacter</taxon>
    </lineage>
</organism>
<dbReference type="GO" id="GO:0008773">
    <property type="term" value="F:[protein-PII] uridylyltransferase activity"/>
    <property type="evidence" value="ECO:0007669"/>
    <property type="project" value="InterPro"/>
</dbReference>
<name>A0A540VUY3_9GAMM</name>
<dbReference type="InterPro" id="IPR000644">
    <property type="entry name" value="CBS_dom"/>
</dbReference>
<dbReference type="SMART" id="SM00100">
    <property type="entry name" value="cNMP"/>
    <property type="match status" value="1"/>
</dbReference>
<feature type="domain" description="CBS" evidence="4">
    <location>
        <begin position="235"/>
        <end position="291"/>
    </location>
</feature>
<dbReference type="PANTHER" id="PTHR43080:SF2">
    <property type="entry name" value="CBS DOMAIN-CONTAINING PROTEIN"/>
    <property type="match status" value="1"/>
</dbReference>
<dbReference type="SUPFAM" id="SSF54631">
    <property type="entry name" value="CBS-domain pair"/>
    <property type="match status" value="1"/>
</dbReference>
<dbReference type="Pfam" id="PF00027">
    <property type="entry name" value="cNMP_binding"/>
    <property type="match status" value="1"/>
</dbReference>
<feature type="domain" description="Cyclic nucleotide-binding" evidence="3">
    <location>
        <begin position="17"/>
        <end position="115"/>
    </location>
</feature>
<evidence type="ECO:0000256" key="1">
    <source>
        <dbReference type="ARBA" id="ARBA00023122"/>
    </source>
</evidence>
<dbReference type="CDD" id="cd00038">
    <property type="entry name" value="CAP_ED"/>
    <property type="match status" value="1"/>
</dbReference>
<accession>A0A540VUY3</accession>
<dbReference type="CDD" id="cd05401">
    <property type="entry name" value="NT_GlnE_GlnD_like"/>
    <property type="match status" value="1"/>
</dbReference>
<dbReference type="Gene3D" id="3.10.580.10">
    <property type="entry name" value="CBS-domain"/>
    <property type="match status" value="1"/>
</dbReference>
<dbReference type="InterPro" id="IPR005105">
    <property type="entry name" value="GlnD_Uridyltrans_N"/>
</dbReference>
<evidence type="ECO:0000259" key="3">
    <source>
        <dbReference type="PROSITE" id="PS50042"/>
    </source>
</evidence>
<dbReference type="PANTHER" id="PTHR43080">
    <property type="entry name" value="CBS DOMAIN-CONTAINING PROTEIN CBSX3, MITOCHONDRIAL"/>
    <property type="match status" value="1"/>
</dbReference>
<protein>
    <submittedName>
        <fullName evidence="5">Cyclic nucleotide-binding/CBS domain-containing protein</fullName>
    </submittedName>
</protein>
<dbReference type="InterPro" id="IPR014710">
    <property type="entry name" value="RmlC-like_jellyroll"/>
</dbReference>
<dbReference type="SUPFAM" id="SSF51206">
    <property type="entry name" value="cAMP-binding domain-like"/>
    <property type="match status" value="1"/>
</dbReference>
<evidence type="ECO:0000313" key="6">
    <source>
        <dbReference type="Proteomes" id="UP000315400"/>
    </source>
</evidence>
<dbReference type="InterPro" id="IPR046342">
    <property type="entry name" value="CBS_dom_sf"/>
</dbReference>
<comment type="caution">
    <text evidence="5">The sequence shown here is derived from an EMBL/GenBank/DDBJ whole genome shotgun (WGS) entry which is preliminary data.</text>
</comment>
<evidence type="ECO:0000259" key="4">
    <source>
        <dbReference type="PROSITE" id="PS51371"/>
    </source>
</evidence>
<evidence type="ECO:0000313" key="5">
    <source>
        <dbReference type="EMBL" id="TQF00568.1"/>
    </source>
</evidence>
<dbReference type="Pfam" id="PF10335">
    <property type="entry name" value="DUF294_C"/>
    <property type="match status" value="1"/>
</dbReference>
<gene>
    <name evidence="5" type="ORF">FKY71_02645</name>
</gene>
<dbReference type="AlphaFoldDB" id="A0A540VUY3"/>
<dbReference type="Proteomes" id="UP000315400">
    <property type="component" value="Unassembled WGS sequence"/>
</dbReference>
<evidence type="ECO:0000256" key="2">
    <source>
        <dbReference type="PROSITE-ProRule" id="PRU00703"/>
    </source>
</evidence>
<dbReference type="SMART" id="SM00116">
    <property type="entry name" value="CBS"/>
    <property type="match status" value="1"/>
</dbReference>
<dbReference type="PROSITE" id="PS50042">
    <property type="entry name" value="CNMP_BINDING_3"/>
    <property type="match status" value="1"/>
</dbReference>